<dbReference type="EMBL" id="CZDF01000158">
    <property type="protein sequence ID" value="CUR33724.1"/>
    <property type="molecule type" value="Genomic_DNA"/>
</dbReference>
<organism evidence="1 2">
    <name type="scientific">Planktothrix tepida PCC 9214</name>
    <dbReference type="NCBI Taxonomy" id="671072"/>
    <lineage>
        <taxon>Bacteria</taxon>
        <taxon>Bacillati</taxon>
        <taxon>Cyanobacteriota</taxon>
        <taxon>Cyanophyceae</taxon>
        <taxon>Oscillatoriophycideae</taxon>
        <taxon>Oscillatoriales</taxon>
        <taxon>Microcoleaceae</taxon>
        <taxon>Planktothrix</taxon>
    </lineage>
</organism>
<proteinExistence type="predicted"/>
<evidence type="ECO:0000313" key="2">
    <source>
        <dbReference type="Proteomes" id="UP000184315"/>
    </source>
</evidence>
<reference evidence="2" key="1">
    <citation type="submission" date="2015-10" db="EMBL/GenBank/DDBJ databases">
        <authorList>
            <person name="Regsiter A."/>
            <person name="william w."/>
        </authorList>
    </citation>
    <scope>NUCLEOTIDE SEQUENCE [LARGE SCALE GENOMIC DNA]</scope>
</reference>
<keyword evidence="2" id="KW-1185">Reference proteome</keyword>
<accession>A0A1J1LP55</accession>
<name>A0A1J1LP55_9CYAN</name>
<gene>
    <name evidence="1" type="ORF">PL9214520263</name>
</gene>
<sequence length="61" mass="6997">MFQSLKGIIADFNLPNSMEQKTMFLFQSLKGIIADFNHHLNSLKASDLEDHLVSIPERDYS</sequence>
<dbReference type="AlphaFoldDB" id="A0A1J1LP55"/>
<evidence type="ECO:0000313" key="1">
    <source>
        <dbReference type="EMBL" id="CUR33724.1"/>
    </source>
</evidence>
<protein>
    <submittedName>
        <fullName evidence="1">Uncharacterized protein</fullName>
    </submittedName>
</protein>
<dbReference type="Proteomes" id="UP000184315">
    <property type="component" value="Unassembled WGS sequence"/>
</dbReference>